<keyword evidence="2" id="KW-0788">Thiol protease</keyword>
<protein>
    <submittedName>
        <fullName evidence="8">Kinesin light chain</fullName>
    </submittedName>
</protein>
<dbReference type="Pfam" id="PF00931">
    <property type="entry name" value="NB-ARC"/>
    <property type="match status" value="1"/>
</dbReference>
<evidence type="ECO:0000256" key="4">
    <source>
        <dbReference type="SAM" id="MobiDB-lite"/>
    </source>
</evidence>
<organism evidence="8 9">
    <name type="scientific">Cordyceps javanica</name>
    <dbReference type="NCBI Taxonomy" id="43265"/>
    <lineage>
        <taxon>Eukaryota</taxon>
        <taxon>Fungi</taxon>
        <taxon>Dikarya</taxon>
        <taxon>Ascomycota</taxon>
        <taxon>Pezizomycotina</taxon>
        <taxon>Sordariomycetes</taxon>
        <taxon>Hypocreomycetidae</taxon>
        <taxon>Hypocreales</taxon>
        <taxon>Cordycipitaceae</taxon>
        <taxon>Cordyceps</taxon>
    </lineage>
</organism>
<dbReference type="Pfam" id="PF00656">
    <property type="entry name" value="Peptidase_C14"/>
    <property type="match status" value="1"/>
</dbReference>
<feature type="compositionally biased region" description="Polar residues" evidence="4">
    <location>
        <begin position="1038"/>
        <end position="1047"/>
    </location>
</feature>
<dbReference type="SUPFAM" id="SSF53167">
    <property type="entry name" value="Purine and uridine phosphorylases"/>
    <property type="match status" value="1"/>
</dbReference>
<dbReference type="InterPro" id="IPR002182">
    <property type="entry name" value="NB-ARC"/>
</dbReference>
<dbReference type="EMBL" id="SPUK01000010">
    <property type="protein sequence ID" value="TQV94411.1"/>
    <property type="molecule type" value="Genomic_DNA"/>
</dbReference>
<comment type="caution">
    <text evidence="8">The sequence shown here is derived from an EMBL/GenBank/DDBJ whole genome shotgun (WGS) entry which is preliminary data.</text>
</comment>
<dbReference type="InterPro" id="IPR019734">
    <property type="entry name" value="TPR_rpt"/>
</dbReference>
<dbReference type="Proteomes" id="UP000315783">
    <property type="component" value="Unassembled WGS sequence"/>
</dbReference>
<dbReference type="Gene3D" id="3.40.50.1580">
    <property type="entry name" value="Nucleoside phosphorylase domain"/>
    <property type="match status" value="1"/>
</dbReference>
<dbReference type="SUPFAM" id="SSF48452">
    <property type="entry name" value="TPR-like"/>
    <property type="match status" value="2"/>
</dbReference>
<dbReference type="PANTHER" id="PTHR46082">
    <property type="entry name" value="ATP/GTP-BINDING PROTEIN-RELATED"/>
    <property type="match status" value="1"/>
</dbReference>
<keyword evidence="1" id="KW-0053">Apoptosis</keyword>
<dbReference type="InterPro" id="IPR011990">
    <property type="entry name" value="TPR-like_helical_dom_sf"/>
</dbReference>
<dbReference type="SUPFAM" id="SSF52129">
    <property type="entry name" value="Caspase-like"/>
    <property type="match status" value="1"/>
</dbReference>
<dbReference type="Gene3D" id="1.25.40.10">
    <property type="entry name" value="Tetratricopeptide repeat domain"/>
    <property type="match status" value="2"/>
</dbReference>
<keyword evidence="2" id="KW-0378">Hydrolase</keyword>
<evidence type="ECO:0000313" key="8">
    <source>
        <dbReference type="EMBL" id="TQV94411.1"/>
    </source>
</evidence>
<dbReference type="Pfam" id="PF01048">
    <property type="entry name" value="PNP_UDP_1"/>
    <property type="match status" value="1"/>
</dbReference>
<dbReference type="InterPro" id="IPR029030">
    <property type="entry name" value="Caspase-like_dom_sf"/>
</dbReference>
<feature type="domain" description="NB-ARC" evidence="6">
    <location>
        <begin position="333"/>
        <end position="489"/>
    </location>
</feature>
<dbReference type="Gene3D" id="3.40.50.12660">
    <property type="match status" value="1"/>
</dbReference>
<dbReference type="InterPro" id="IPR000845">
    <property type="entry name" value="Nucleoside_phosphorylase_d"/>
</dbReference>
<feature type="region of interest" description="Disordered" evidence="4">
    <location>
        <begin position="1111"/>
        <end position="1130"/>
    </location>
</feature>
<dbReference type="InterPro" id="IPR053137">
    <property type="entry name" value="NLR-like"/>
</dbReference>
<dbReference type="PANTHER" id="PTHR46082:SF6">
    <property type="entry name" value="AAA+ ATPASE DOMAIN-CONTAINING PROTEIN-RELATED"/>
    <property type="match status" value="1"/>
</dbReference>
<evidence type="ECO:0000259" key="5">
    <source>
        <dbReference type="Pfam" id="PF00656"/>
    </source>
</evidence>
<keyword evidence="3" id="KW-0865">Zymogen</keyword>
<name>A0A545VX37_9HYPO</name>
<dbReference type="InterPro" id="IPR011600">
    <property type="entry name" value="Pept_C14_caspase"/>
</dbReference>
<dbReference type="InterPro" id="IPR027417">
    <property type="entry name" value="P-loop_NTPase"/>
</dbReference>
<feature type="domain" description="Peptidase C14 caspase" evidence="5">
    <location>
        <begin position="1148"/>
        <end position="1431"/>
    </location>
</feature>
<evidence type="ECO:0000256" key="3">
    <source>
        <dbReference type="ARBA" id="ARBA00023145"/>
    </source>
</evidence>
<evidence type="ECO:0000259" key="6">
    <source>
        <dbReference type="Pfam" id="PF00931"/>
    </source>
</evidence>
<evidence type="ECO:0000256" key="2">
    <source>
        <dbReference type="ARBA" id="ARBA00022807"/>
    </source>
</evidence>
<dbReference type="Pfam" id="PF13424">
    <property type="entry name" value="TPR_12"/>
    <property type="match status" value="3"/>
</dbReference>
<accession>A0A545VX37</accession>
<evidence type="ECO:0000256" key="1">
    <source>
        <dbReference type="ARBA" id="ARBA00022703"/>
    </source>
</evidence>
<feature type="compositionally biased region" description="Polar residues" evidence="4">
    <location>
        <begin position="1077"/>
        <end position="1101"/>
    </location>
</feature>
<dbReference type="SUPFAM" id="SSF52540">
    <property type="entry name" value="P-loop containing nucleoside triphosphate hydrolases"/>
    <property type="match status" value="1"/>
</dbReference>
<keyword evidence="9" id="KW-1185">Reference proteome</keyword>
<gene>
    <name evidence="8" type="ORF">IF1G_07290</name>
</gene>
<evidence type="ECO:0000259" key="7">
    <source>
        <dbReference type="Pfam" id="PF01048"/>
    </source>
</evidence>
<reference evidence="8 9" key="1">
    <citation type="journal article" date="2019" name="Appl. Microbiol. Biotechnol.">
        <title>Genome sequence of Isaria javanica and comparative genome analysis insights into family S53 peptidase evolution in fungal entomopathogens.</title>
        <authorList>
            <person name="Lin R."/>
            <person name="Zhang X."/>
            <person name="Xin B."/>
            <person name="Zou M."/>
            <person name="Gao Y."/>
            <person name="Qin F."/>
            <person name="Hu Q."/>
            <person name="Xie B."/>
            <person name="Cheng X."/>
        </authorList>
    </citation>
    <scope>NUCLEOTIDE SEQUENCE [LARGE SCALE GENOMIC DNA]</scope>
    <source>
        <strain evidence="8 9">IJ1G</strain>
    </source>
</reference>
<dbReference type="GO" id="GO:0004197">
    <property type="term" value="F:cysteine-type endopeptidase activity"/>
    <property type="evidence" value="ECO:0007669"/>
    <property type="project" value="InterPro"/>
</dbReference>
<dbReference type="GO" id="GO:0043531">
    <property type="term" value="F:ADP binding"/>
    <property type="evidence" value="ECO:0007669"/>
    <property type="project" value="InterPro"/>
</dbReference>
<evidence type="ECO:0000313" key="9">
    <source>
        <dbReference type="Proteomes" id="UP000315783"/>
    </source>
</evidence>
<feature type="compositionally biased region" description="Basic and acidic residues" evidence="4">
    <location>
        <begin position="1062"/>
        <end position="1076"/>
    </location>
</feature>
<dbReference type="OrthoDB" id="626167at2759"/>
<sequence>MAAARAMLDETHQQLPGQANDSNAYILGRVKQHNVVIACLPVSQYGTNDAAKVLTNLIRTFPSVRIALMVGVGGGVPTKADVRLGDIVIGTRVIQHDLGKIVGDRLVQPTAVPKTLHPSIGTAVSSLRSKHELEPYRISSILHERLKDHSEYGHPNLPDRLFQASYAHESPGRGCEECDPSKLIRRDNRKSHDPVVHYGAIASGNQVLRDAIVRDDIAQRLDVLCFEMEAAGLMDVLPCIPVRGICDYSDSHKSKEWQTYAAAVAAAYARELLDVLPVLSVHSDVDSPSGSDLYHKRRQRHFMVPFGRNREFVGRDSIVKQLLTIIPPSANRGDCQRVVIEGLGGVGKTQIALEAVYRLRDEHIDCSVFWVPALDVTSFENAYRAIGRELKIQGIDEDHADVESLVKTALSESVYSWLLVIDNADDAELFSDSSGTVSLSKYLPFCHNGSILFTTRNRQVSTELDISTHNTFTVGEMTRDDSIKMLKQNMTVTSTFDAENANRLLDFLADLPLAIKQASSYMVKTGISIARYVEHCQSSDKKLIKLLSKGFKDRRRYDNSTNPVAATWLISFEHISRESKRAAGYLTYLCFYAEKGIPKALLPPLDVDDADEIEDGMERDEALGILKAYSFISERSDSKTFDMHRLVRLAMRNWLEVEQKLKLCSVSVIQWLVGIFPFPKHENRDLWLNHLPHAQSALNLSDSADTSESKGGLLLKMGVCFDILGKYKGAEEFHRASLQLRARVMGIEHPATLDSMNGLANVLLRQGRCWEAERTHRQAWESRQKLLGQEHPDTLASMNNLALCLVADGKLEKAEQLHRRTLELRRTCLGEEHPETLASMNNLALLLEIGGRYEEAGRMHQDTVALMERFHGREHPNTLISRNNLGNVLQRLGRYRESEDAHRETLGLRQKIFGEQHPDTLASMGNLALLLVSLERYDEAEKLHRQTLKLRQKVLGKEHPDTLASMKNLNSFMQHLSLSSSEIPGERLGTGARYSYNFLPVEPKDTVSESSSTGSVRQPLPQSEAHGAYYSRNYPSEGDSSANQPSSEHLRGFRKSTSPKQPDLHLRESPPDHHIQPNDSTRALSNSIRTSTAASPTVSSQFAEATARLLNPPHMPRDMPPAVPSEPQHFGSGAPDDYVFKYSKCTGKRKALLIGINYYGQRGQLRGCINDVRNMTTYLCMEFDYKREDMIILTDDQQNAMSQPTKQNITRAMHWLVRDAKENDSLFFHYSGHGGQTRDLGGDESDSYNEVIYPVDFRQNGHITDDEMHRIMVHPLCAGVRLTAIFDSCCSGTALSLPYIYSTQGILKEPNLAKEAGTGLLGVISSYSQGDLGSIRDQITSLFKKATAGEGTRNRSLATKTSPADVIVWMGSKDDQTSADTNSEWQAGAVSWAFITSLKKNPCQSHVQLLNSIRDELASRCDQKPQLACSHPLNTDLLFTL</sequence>
<dbReference type="Gene3D" id="3.40.50.300">
    <property type="entry name" value="P-loop containing nucleotide triphosphate hydrolases"/>
    <property type="match status" value="1"/>
</dbReference>
<feature type="region of interest" description="Disordered" evidence="4">
    <location>
        <begin position="1005"/>
        <end position="1101"/>
    </location>
</feature>
<dbReference type="GO" id="GO:0009116">
    <property type="term" value="P:nucleoside metabolic process"/>
    <property type="evidence" value="ECO:0007669"/>
    <property type="project" value="InterPro"/>
</dbReference>
<dbReference type="GO" id="GO:0006915">
    <property type="term" value="P:apoptotic process"/>
    <property type="evidence" value="ECO:0007669"/>
    <property type="project" value="UniProtKB-KW"/>
</dbReference>
<dbReference type="InterPro" id="IPR035994">
    <property type="entry name" value="Nucleoside_phosphorylase_sf"/>
</dbReference>
<keyword evidence="2" id="KW-0645">Protease</keyword>
<dbReference type="GO" id="GO:0006508">
    <property type="term" value="P:proteolysis"/>
    <property type="evidence" value="ECO:0007669"/>
    <property type="project" value="InterPro"/>
</dbReference>
<feature type="domain" description="Nucleoside phosphorylase" evidence="7">
    <location>
        <begin position="15"/>
        <end position="257"/>
    </location>
</feature>
<dbReference type="SMART" id="SM00028">
    <property type="entry name" value="TPR"/>
    <property type="match status" value="5"/>
</dbReference>
<proteinExistence type="predicted"/>